<evidence type="ECO:0000313" key="8">
    <source>
        <dbReference type="Proteomes" id="UP001596037"/>
    </source>
</evidence>
<dbReference type="InterPro" id="IPR000923">
    <property type="entry name" value="BlueCu_1"/>
</dbReference>
<dbReference type="PANTHER" id="PTHR38439:SF3">
    <property type="entry name" value="COPPER-RESISTANT CUPROPROTEIN COPI"/>
    <property type="match status" value="1"/>
</dbReference>
<dbReference type="PROSITE" id="PS00079">
    <property type="entry name" value="MULTICOPPER_OXIDASE1"/>
    <property type="match status" value="1"/>
</dbReference>
<proteinExistence type="predicted"/>
<evidence type="ECO:0000256" key="1">
    <source>
        <dbReference type="ARBA" id="ARBA00004418"/>
    </source>
</evidence>
<keyword evidence="8" id="KW-1185">Reference proteome</keyword>
<comment type="caution">
    <text evidence="7">The sequence shown here is derived from an EMBL/GenBank/DDBJ whole genome shotgun (WGS) entry which is preliminary data.</text>
</comment>
<keyword evidence="2" id="KW-0479">Metal-binding</keyword>
<dbReference type="EMBL" id="JBHSMF010000010">
    <property type="protein sequence ID" value="MFC5500163.1"/>
    <property type="molecule type" value="Genomic_DNA"/>
</dbReference>
<evidence type="ECO:0000256" key="2">
    <source>
        <dbReference type="ARBA" id="ARBA00022723"/>
    </source>
</evidence>
<gene>
    <name evidence="7" type="ORF">ACFPOE_21655</name>
</gene>
<accession>A0ABW0NJJ9</accession>
<keyword evidence="4" id="KW-0186">Copper</keyword>
<protein>
    <submittedName>
        <fullName evidence="7">Plastocyanin/azurin family copper-binding protein</fullName>
    </submittedName>
</protein>
<dbReference type="PANTHER" id="PTHR38439">
    <property type="entry name" value="AURACYANIN-B"/>
    <property type="match status" value="1"/>
</dbReference>
<evidence type="ECO:0000259" key="6">
    <source>
        <dbReference type="Pfam" id="PF00127"/>
    </source>
</evidence>
<keyword evidence="5" id="KW-0732">Signal</keyword>
<evidence type="ECO:0000313" key="7">
    <source>
        <dbReference type="EMBL" id="MFC5500163.1"/>
    </source>
</evidence>
<organism evidence="7 8">
    <name type="scientific">Caenimonas terrae</name>
    <dbReference type="NCBI Taxonomy" id="696074"/>
    <lineage>
        <taxon>Bacteria</taxon>
        <taxon>Pseudomonadati</taxon>
        <taxon>Pseudomonadota</taxon>
        <taxon>Betaproteobacteria</taxon>
        <taxon>Burkholderiales</taxon>
        <taxon>Comamonadaceae</taxon>
        <taxon>Caenimonas</taxon>
    </lineage>
</organism>
<evidence type="ECO:0000256" key="4">
    <source>
        <dbReference type="ARBA" id="ARBA00023008"/>
    </source>
</evidence>
<evidence type="ECO:0000256" key="3">
    <source>
        <dbReference type="ARBA" id="ARBA00022764"/>
    </source>
</evidence>
<dbReference type="InterPro" id="IPR033138">
    <property type="entry name" value="Cu_oxidase_CS"/>
</dbReference>
<dbReference type="InterPro" id="IPR050845">
    <property type="entry name" value="Cu-binding_ET"/>
</dbReference>
<keyword evidence="3" id="KW-0574">Periplasm</keyword>
<sequence length="167" mass="17832">MNKRLLLAAVLALSAAASFGHGDAKPAGAAGPAREQTAWGIAGDPHAARRTVTITMGDDMRFDPAAITVRQGETVHFRVRNSGKQVHEFVLGTKQELDEHAALMLKFPAMEHDEAHMAHVKPGETGDMVWNFNRAGAFEFACLVPGHAQAGMVGKLTVTAARGKSHE</sequence>
<dbReference type="CDD" id="cd04211">
    <property type="entry name" value="Cupredoxin_like_2"/>
    <property type="match status" value="1"/>
</dbReference>
<dbReference type="InterPro" id="IPR008972">
    <property type="entry name" value="Cupredoxin"/>
</dbReference>
<name>A0ABW0NJJ9_9BURK</name>
<dbReference type="Proteomes" id="UP001596037">
    <property type="component" value="Unassembled WGS sequence"/>
</dbReference>
<feature type="domain" description="Blue (type 1) copper" evidence="6">
    <location>
        <begin position="52"/>
        <end position="158"/>
    </location>
</feature>
<dbReference type="Gene3D" id="2.60.40.420">
    <property type="entry name" value="Cupredoxins - blue copper proteins"/>
    <property type="match status" value="1"/>
</dbReference>
<evidence type="ECO:0000256" key="5">
    <source>
        <dbReference type="SAM" id="SignalP"/>
    </source>
</evidence>
<feature type="chain" id="PRO_5045298965" evidence="5">
    <location>
        <begin position="21"/>
        <end position="167"/>
    </location>
</feature>
<feature type="signal peptide" evidence="5">
    <location>
        <begin position="1"/>
        <end position="20"/>
    </location>
</feature>
<reference evidence="8" key="1">
    <citation type="journal article" date="2019" name="Int. J. Syst. Evol. Microbiol.">
        <title>The Global Catalogue of Microorganisms (GCM) 10K type strain sequencing project: providing services to taxonomists for standard genome sequencing and annotation.</title>
        <authorList>
            <consortium name="The Broad Institute Genomics Platform"/>
            <consortium name="The Broad Institute Genome Sequencing Center for Infectious Disease"/>
            <person name="Wu L."/>
            <person name="Ma J."/>
        </authorList>
    </citation>
    <scope>NUCLEOTIDE SEQUENCE [LARGE SCALE GENOMIC DNA]</scope>
    <source>
        <strain evidence="8">CCUG 57401</strain>
    </source>
</reference>
<dbReference type="SUPFAM" id="SSF49503">
    <property type="entry name" value="Cupredoxins"/>
    <property type="match status" value="1"/>
</dbReference>
<dbReference type="RefSeq" id="WP_376852403.1">
    <property type="nucleotide sequence ID" value="NZ_JBHSMF010000010.1"/>
</dbReference>
<comment type="subcellular location">
    <subcellularLocation>
        <location evidence="1">Periplasm</location>
    </subcellularLocation>
</comment>
<dbReference type="Pfam" id="PF00127">
    <property type="entry name" value="Copper-bind"/>
    <property type="match status" value="1"/>
</dbReference>